<evidence type="ECO:0000313" key="2">
    <source>
        <dbReference type="Proteomes" id="UP000499080"/>
    </source>
</evidence>
<sequence>MPIKITKRSISSLMTTIDGYVVTKARADFTIKQSASSSALLHAMFNDENLFIRMEMSRSLFFRIGQKLFLGNCWYHRFIKHFFA</sequence>
<dbReference type="EMBL" id="BGPR01138355">
    <property type="protein sequence ID" value="GBN61957.1"/>
    <property type="molecule type" value="Genomic_DNA"/>
</dbReference>
<dbReference type="AlphaFoldDB" id="A0A4Y2QG73"/>
<name>A0A4Y2QG73_ARAVE</name>
<keyword evidence="2" id="KW-1185">Reference proteome</keyword>
<proteinExistence type="predicted"/>
<comment type="caution">
    <text evidence="1">The sequence shown here is derived from an EMBL/GenBank/DDBJ whole genome shotgun (WGS) entry which is preliminary data.</text>
</comment>
<evidence type="ECO:0000313" key="1">
    <source>
        <dbReference type="EMBL" id="GBN61957.1"/>
    </source>
</evidence>
<protein>
    <submittedName>
        <fullName evidence="1">Uncharacterized protein</fullName>
    </submittedName>
</protein>
<reference evidence="1 2" key="1">
    <citation type="journal article" date="2019" name="Sci. Rep.">
        <title>Orb-weaving spider Araneus ventricosus genome elucidates the spidroin gene catalogue.</title>
        <authorList>
            <person name="Kono N."/>
            <person name="Nakamura H."/>
            <person name="Ohtoshi R."/>
            <person name="Moran D.A.P."/>
            <person name="Shinohara A."/>
            <person name="Yoshida Y."/>
            <person name="Fujiwara M."/>
            <person name="Mori M."/>
            <person name="Tomita M."/>
            <person name="Arakawa K."/>
        </authorList>
    </citation>
    <scope>NUCLEOTIDE SEQUENCE [LARGE SCALE GENOMIC DNA]</scope>
</reference>
<dbReference type="Proteomes" id="UP000499080">
    <property type="component" value="Unassembled WGS sequence"/>
</dbReference>
<organism evidence="1 2">
    <name type="scientific">Araneus ventricosus</name>
    <name type="common">Orbweaver spider</name>
    <name type="synonym">Epeira ventricosa</name>
    <dbReference type="NCBI Taxonomy" id="182803"/>
    <lineage>
        <taxon>Eukaryota</taxon>
        <taxon>Metazoa</taxon>
        <taxon>Ecdysozoa</taxon>
        <taxon>Arthropoda</taxon>
        <taxon>Chelicerata</taxon>
        <taxon>Arachnida</taxon>
        <taxon>Araneae</taxon>
        <taxon>Araneomorphae</taxon>
        <taxon>Entelegynae</taxon>
        <taxon>Araneoidea</taxon>
        <taxon>Araneidae</taxon>
        <taxon>Araneus</taxon>
    </lineage>
</organism>
<gene>
    <name evidence="1" type="ORF">AVEN_177627_1</name>
</gene>
<accession>A0A4Y2QG73</accession>